<dbReference type="RefSeq" id="WP_011342251.1">
    <property type="nucleotide sequence ID" value="NC_007498.2"/>
</dbReference>
<keyword evidence="1" id="KW-0812">Transmembrane</keyword>
<reference evidence="3" key="1">
    <citation type="submission" date="2005-10" db="EMBL/GenBank/DDBJ databases">
        <title>Complete sequence of Pelobacter carbinolicus DSM 2380.</title>
        <authorList>
            <person name="Copeland A."/>
            <person name="Lucas S."/>
            <person name="Lapidus A."/>
            <person name="Barry K."/>
            <person name="Detter J.C."/>
            <person name="Glavina T."/>
            <person name="Hammon N."/>
            <person name="Israni S."/>
            <person name="Pitluck S."/>
            <person name="Chertkov O."/>
            <person name="Schmutz J."/>
            <person name="Larimer F."/>
            <person name="Land M."/>
            <person name="Kyrpides N."/>
            <person name="Ivanova N."/>
            <person name="Richardson P."/>
        </authorList>
    </citation>
    <scope>NUCLEOTIDE SEQUENCE [LARGE SCALE GENOMIC DNA]</scope>
    <source>
        <strain evidence="3">DSM 2380 / NBRC 103641 / GraBd1</strain>
    </source>
</reference>
<reference evidence="2 3" key="2">
    <citation type="journal article" date="2012" name="BMC Genomics">
        <title>The genome of Pelobacter carbinolicus reveals surprising metabolic capabilities and physiological features.</title>
        <authorList>
            <person name="Aklujkar M."/>
            <person name="Haveman S.A."/>
            <person name="Didonato R.Jr."/>
            <person name="Chertkov O."/>
            <person name="Han C.S."/>
            <person name="Land M.L."/>
            <person name="Brown P."/>
            <person name="Lovley D.R."/>
        </authorList>
    </citation>
    <scope>NUCLEOTIDE SEQUENCE [LARGE SCALE GENOMIC DNA]</scope>
    <source>
        <strain evidence="3">DSM 2380 / NBRC 103641 / GraBd1</strain>
    </source>
</reference>
<feature type="transmembrane region" description="Helical" evidence="1">
    <location>
        <begin position="95"/>
        <end position="116"/>
    </location>
</feature>
<evidence type="ECO:0000256" key="1">
    <source>
        <dbReference type="SAM" id="Phobius"/>
    </source>
</evidence>
<dbReference type="eggNOG" id="ENOG503319K">
    <property type="taxonomic scope" value="Bacteria"/>
</dbReference>
<name>Q3A1N3_SYNC1</name>
<evidence type="ECO:0000313" key="3">
    <source>
        <dbReference type="Proteomes" id="UP000002534"/>
    </source>
</evidence>
<evidence type="ECO:0000313" key="2">
    <source>
        <dbReference type="EMBL" id="ABA89724.1"/>
    </source>
</evidence>
<dbReference type="Proteomes" id="UP000002534">
    <property type="component" value="Chromosome"/>
</dbReference>
<sequence>MEREDRRRGPDIRVRSLRYLALAGWTALIICFFIFGRAKPQVETFFDRYYDIHLRLYWDTAWLRPLLWLLVAGLVVSLAGLLVNSRRHRRRSDEWRVSLVLPALCCIAGILAFLWAF</sequence>
<organism evidence="2 3">
    <name type="scientific">Syntrophotalea carbinolica (strain DSM 2380 / NBRC 103641 / GraBd1)</name>
    <name type="common">Pelobacter carbinolicus</name>
    <dbReference type="NCBI Taxonomy" id="338963"/>
    <lineage>
        <taxon>Bacteria</taxon>
        <taxon>Pseudomonadati</taxon>
        <taxon>Thermodesulfobacteriota</taxon>
        <taxon>Desulfuromonadia</taxon>
        <taxon>Desulfuromonadales</taxon>
        <taxon>Syntrophotaleaceae</taxon>
        <taxon>Syntrophotalea</taxon>
    </lineage>
</organism>
<keyword evidence="1" id="KW-1133">Transmembrane helix</keyword>
<dbReference type="OrthoDB" id="6119503at2"/>
<keyword evidence="1" id="KW-0472">Membrane</keyword>
<proteinExistence type="predicted"/>
<gene>
    <name evidence="2" type="ordered locus">Pcar_2485</name>
</gene>
<accession>Q3A1N3</accession>
<dbReference type="EMBL" id="CP000142">
    <property type="protein sequence ID" value="ABA89724.1"/>
    <property type="molecule type" value="Genomic_DNA"/>
</dbReference>
<keyword evidence="3" id="KW-1185">Reference proteome</keyword>
<feature type="transmembrane region" description="Helical" evidence="1">
    <location>
        <begin position="20"/>
        <end position="38"/>
    </location>
</feature>
<dbReference type="HOGENOM" id="CLU_138350_1_0_7"/>
<dbReference type="STRING" id="338963.Pcar_2485"/>
<protein>
    <submittedName>
        <fullName evidence="2">Uncharacterized protein</fullName>
    </submittedName>
</protein>
<dbReference type="AlphaFoldDB" id="Q3A1N3"/>
<feature type="transmembrane region" description="Helical" evidence="1">
    <location>
        <begin position="66"/>
        <end position="83"/>
    </location>
</feature>
<dbReference type="KEGG" id="pca:Pcar_2485"/>